<gene>
    <name evidence="1" type="ORF">H9928_05470</name>
</gene>
<protein>
    <submittedName>
        <fullName evidence="1">Uncharacterized protein</fullName>
    </submittedName>
</protein>
<dbReference type="Proteomes" id="UP000784286">
    <property type="component" value="Unassembled WGS sequence"/>
</dbReference>
<dbReference type="EMBL" id="JAHLFJ010000050">
    <property type="protein sequence ID" value="MBU3855993.1"/>
    <property type="molecule type" value="Genomic_DNA"/>
</dbReference>
<dbReference type="AlphaFoldDB" id="A0A948TMB8"/>
<name>A0A948TMB8_9BACT</name>
<proteinExistence type="predicted"/>
<comment type="caution">
    <text evidence="1">The sequence shown here is derived from an EMBL/GenBank/DDBJ whole genome shotgun (WGS) entry which is preliminary data.</text>
</comment>
<reference evidence="1" key="1">
    <citation type="journal article" date="2021" name="PeerJ">
        <title>Extensive microbial diversity within the chicken gut microbiome revealed by metagenomics and culture.</title>
        <authorList>
            <person name="Gilroy R."/>
            <person name="Ravi A."/>
            <person name="Getino M."/>
            <person name="Pursley I."/>
            <person name="Horton D.L."/>
            <person name="Alikhan N.F."/>
            <person name="Baker D."/>
            <person name="Gharbi K."/>
            <person name="Hall N."/>
            <person name="Watson M."/>
            <person name="Adriaenssens E.M."/>
            <person name="Foster-Nyarko E."/>
            <person name="Jarju S."/>
            <person name="Secka A."/>
            <person name="Antonio M."/>
            <person name="Oren A."/>
            <person name="Chaudhuri R.R."/>
            <person name="La Ragione R."/>
            <person name="Hildebrand F."/>
            <person name="Pallen M.J."/>
        </authorList>
    </citation>
    <scope>NUCLEOTIDE SEQUENCE</scope>
    <source>
        <strain evidence="1">8470</strain>
    </source>
</reference>
<dbReference type="PROSITE" id="PS51257">
    <property type="entry name" value="PROKAR_LIPOPROTEIN"/>
    <property type="match status" value="1"/>
</dbReference>
<accession>A0A948TMB8</accession>
<evidence type="ECO:0000313" key="2">
    <source>
        <dbReference type="Proteomes" id="UP000784286"/>
    </source>
</evidence>
<dbReference type="Gene3D" id="2.60.120.380">
    <property type="match status" value="1"/>
</dbReference>
<reference evidence="1" key="2">
    <citation type="submission" date="2021-04" db="EMBL/GenBank/DDBJ databases">
        <authorList>
            <person name="Gilroy R."/>
        </authorList>
    </citation>
    <scope>NUCLEOTIDE SEQUENCE</scope>
    <source>
        <strain evidence="1">8470</strain>
    </source>
</reference>
<evidence type="ECO:0000313" key="1">
    <source>
        <dbReference type="EMBL" id="MBU3855993.1"/>
    </source>
</evidence>
<organism evidence="1 2">
    <name type="scientific">Candidatus Phocaeicola excrementipullorum</name>
    <dbReference type="NCBI Taxonomy" id="2838731"/>
    <lineage>
        <taxon>Bacteria</taxon>
        <taxon>Pseudomonadati</taxon>
        <taxon>Bacteroidota</taxon>
        <taxon>Bacteroidia</taxon>
        <taxon>Bacteroidales</taxon>
        <taxon>Bacteroidaceae</taxon>
        <taxon>Phocaeicola</taxon>
    </lineage>
</organism>
<sequence length="350" mass="38629">MKNMEKLRMCVLGLCSFFLFSCGSDDDPGISGLQNDYLDVAGGEFVAGELPVGDNDLMLQSATFDGSALPGGSSFLVLQSTEELSEVNLTVQGQTGYIRVPLSNPEIVSAKVRSASLYEYQVLVMISQHLDSDFTIEFTTVNKNGEVSSKVTRNVSYVEAGTGSLQVNLRFSNAKDVDLYVVEPNGNVIYYGMPFPYYSENYQAYMGWEYADTDEEPEWDPIGLDVDSNAGCNIDNINSENIFFDEACLQKGTYEVWVNMYSNCDPSTPTGYAVLANYKGSMISNSLGENPVTGEFPVNEPDNPIDEELTGARKVMEFTINEGRDPGRSRISEGLPVMWEKGVLNRLMKH</sequence>